<accession>A0A165EKY8</accession>
<keyword evidence="3" id="KW-1185">Reference proteome</keyword>
<dbReference type="AlphaFoldDB" id="A0A165EKY8"/>
<dbReference type="InParanoid" id="A0A165EKY8"/>
<name>A0A165EKY8_EXIGL</name>
<protein>
    <submittedName>
        <fullName evidence="2">Uncharacterized protein</fullName>
    </submittedName>
</protein>
<keyword evidence="1" id="KW-1133">Transmembrane helix</keyword>
<gene>
    <name evidence="2" type="ORF">EXIGLDRAFT_208128</name>
</gene>
<reference evidence="2 3" key="1">
    <citation type="journal article" date="2016" name="Mol. Biol. Evol.">
        <title>Comparative Genomics of Early-Diverging Mushroom-Forming Fungi Provides Insights into the Origins of Lignocellulose Decay Capabilities.</title>
        <authorList>
            <person name="Nagy L.G."/>
            <person name="Riley R."/>
            <person name="Tritt A."/>
            <person name="Adam C."/>
            <person name="Daum C."/>
            <person name="Floudas D."/>
            <person name="Sun H."/>
            <person name="Yadav J.S."/>
            <person name="Pangilinan J."/>
            <person name="Larsson K.H."/>
            <person name="Matsuura K."/>
            <person name="Barry K."/>
            <person name="Labutti K."/>
            <person name="Kuo R."/>
            <person name="Ohm R.A."/>
            <person name="Bhattacharya S.S."/>
            <person name="Shirouzu T."/>
            <person name="Yoshinaga Y."/>
            <person name="Martin F.M."/>
            <person name="Grigoriev I.V."/>
            <person name="Hibbett D.S."/>
        </authorList>
    </citation>
    <scope>NUCLEOTIDE SEQUENCE [LARGE SCALE GENOMIC DNA]</scope>
    <source>
        <strain evidence="2 3">HHB12029</strain>
    </source>
</reference>
<evidence type="ECO:0000313" key="2">
    <source>
        <dbReference type="EMBL" id="KZV87180.1"/>
    </source>
</evidence>
<evidence type="ECO:0000313" key="3">
    <source>
        <dbReference type="Proteomes" id="UP000077266"/>
    </source>
</evidence>
<keyword evidence="1" id="KW-0812">Transmembrane</keyword>
<sequence length="307" mass="33341">MSRNHNHTRSCINSSLLAPSSSLIFRSPLFFTLRASPVRSFSTSFIYRPACFVDFQHLTPRSSLFVITRMLTLVSSAVLALAASAVATPIRSRTFPSDPSSSIDVNSFSSESGGLGHISFNNWGNFQCLNDFDSFYGVDNFQGFNNVQTVLTEESVNVVCEVQSVDLVQQQLAILSEYAKRVITTGICASEVQTIVFEQWLSGLSGFGHDLRHLSGRTVGYDIVVASHIKEVVTETGSINFHDFGFHGSDIGRNVIHVSGGNWIDGISERSVQKAFIAAHIASLGSVATFTDNFSGLSNSAGIFDGF</sequence>
<dbReference type="OrthoDB" id="3236720at2759"/>
<dbReference type="Proteomes" id="UP000077266">
    <property type="component" value="Unassembled WGS sequence"/>
</dbReference>
<dbReference type="EMBL" id="KV426133">
    <property type="protein sequence ID" value="KZV87180.1"/>
    <property type="molecule type" value="Genomic_DNA"/>
</dbReference>
<organism evidence="2 3">
    <name type="scientific">Exidia glandulosa HHB12029</name>
    <dbReference type="NCBI Taxonomy" id="1314781"/>
    <lineage>
        <taxon>Eukaryota</taxon>
        <taxon>Fungi</taxon>
        <taxon>Dikarya</taxon>
        <taxon>Basidiomycota</taxon>
        <taxon>Agaricomycotina</taxon>
        <taxon>Agaricomycetes</taxon>
        <taxon>Auriculariales</taxon>
        <taxon>Exidiaceae</taxon>
        <taxon>Exidia</taxon>
    </lineage>
</organism>
<feature type="transmembrane region" description="Helical" evidence="1">
    <location>
        <begin position="70"/>
        <end position="90"/>
    </location>
</feature>
<keyword evidence="1" id="KW-0472">Membrane</keyword>
<proteinExistence type="predicted"/>
<evidence type="ECO:0000256" key="1">
    <source>
        <dbReference type="SAM" id="Phobius"/>
    </source>
</evidence>